<name>A0A6V7IVL9_9HYME</name>
<feature type="region of interest" description="Disordered" evidence="1">
    <location>
        <begin position="113"/>
        <end position="142"/>
    </location>
</feature>
<dbReference type="AlphaFoldDB" id="A0A6V7IVL9"/>
<sequence length="168" mass="19318">MEDFVPTRCAQVKKNVKDDFVSVTFTAHKKKIRKDDHGSGEQFDEAEKLSPEEQKQKQEKEMKRLRWDIMKFGASGMKAGKKQSAKTALILQLGGIPTKSKRNQNYKEILQRKTKEKARQERRKARQSGAANSLVKVNKTRKNVVKKKEGTILDVYGKVDKKILKKSK</sequence>
<evidence type="ECO:0000256" key="1">
    <source>
        <dbReference type="SAM" id="MobiDB-lite"/>
    </source>
</evidence>
<accession>A0A6V7IVL9</accession>
<feature type="region of interest" description="Disordered" evidence="1">
    <location>
        <begin position="27"/>
        <end position="61"/>
    </location>
</feature>
<evidence type="ECO:0000313" key="2">
    <source>
        <dbReference type="EMBL" id="CAD1543159.1"/>
    </source>
</evidence>
<gene>
    <name evidence="2" type="ORF">BBRV_LOCUS34356</name>
</gene>
<reference evidence="2" key="1">
    <citation type="submission" date="2020-07" db="EMBL/GenBank/DDBJ databases">
        <authorList>
            <person name="Ferguson B K."/>
        </authorList>
    </citation>
    <scope>NUCLEOTIDE SEQUENCE</scope>
    <source>
        <strain evidence="2">L06</strain>
    </source>
</reference>
<organism evidence="2">
    <name type="scientific">Bracon brevicornis</name>
    <dbReference type="NCBI Taxonomy" id="1563983"/>
    <lineage>
        <taxon>Eukaryota</taxon>
        <taxon>Metazoa</taxon>
        <taxon>Ecdysozoa</taxon>
        <taxon>Arthropoda</taxon>
        <taxon>Hexapoda</taxon>
        <taxon>Insecta</taxon>
        <taxon>Pterygota</taxon>
        <taxon>Neoptera</taxon>
        <taxon>Endopterygota</taxon>
        <taxon>Hymenoptera</taxon>
        <taxon>Apocrita</taxon>
        <taxon>Ichneumonoidea</taxon>
        <taxon>Braconidae</taxon>
        <taxon>Braconinae</taxon>
        <taxon>Bracon</taxon>
    </lineage>
</organism>
<dbReference type="InterPro" id="IPR027973">
    <property type="entry name" value="FSAF1-like"/>
</dbReference>
<proteinExistence type="predicted"/>
<feature type="compositionally biased region" description="Basic and acidic residues" evidence="1">
    <location>
        <begin position="33"/>
        <end position="61"/>
    </location>
</feature>
<dbReference type="EMBL" id="CADCXW020000009">
    <property type="protein sequence ID" value="CAD1543159.1"/>
    <property type="molecule type" value="Genomic_DNA"/>
</dbReference>
<protein>
    <submittedName>
        <fullName evidence="2">Uncharacterized protein</fullName>
    </submittedName>
</protein>
<dbReference type="Pfam" id="PF15375">
    <property type="entry name" value="FSAF1"/>
    <property type="match status" value="1"/>
</dbReference>